<evidence type="ECO:0000256" key="1">
    <source>
        <dbReference type="SAM" id="MobiDB-lite"/>
    </source>
</evidence>
<dbReference type="SUPFAM" id="SSF74784">
    <property type="entry name" value="Translin"/>
    <property type="match status" value="1"/>
</dbReference>
<dbReference type="InterPro" id="IPR002848">
    <property type="entry name" value="Translin_fam"/>
</dbReference>
<sequence>MLLAGSVIRSTFAVWCRHGTFTCRTKVRALGGGWLVLTSPKRPQLTAHHIVRCTASSSPSPASPLDANISSSGGSSSSSSSSSGGSSSSSSSSGGSSSSSGGATAASVGPTIAAFTAIADMAMSEAAMLTVSDWDKLGQHLASYDEMREGVIKKCRDVQKLAKQAVYSLHRGDVEGAAKQLTKAESLAGEMLPTISRHPALRAGSYSAAIEEYVEARAFGCFLSEGRLIRSDELPLAEPEEFLGGVLDFTGELNRYAIARATVRDKAAVQRCRDLVDALMGRFLQFDLRNGSLRKKYDSLKYTLKKMESTLYELALTEAMGLKVHSEAAAMDPEVAAAGDVGEGEA</sequence>
<dbReference type="CDD" id="cd14820">
    <property type="entry name" value="TRAX"/>
    <property type="match status" value="1"/>
</dbReference>
<dbReference type="Pfam" id="PF01997">
    <property type="entry name" value="Translin"/>
    <property type="match status" value="1"/>
</dbReference>
<gene>
    <name evidence="2" type="primary">PLEST008204</name>
    <name evidence="2" type="ORF">PLESTB_001480600</name>
</gene>
<evidence type="ECO:0000313" key="3">
    <source>
        <dbReference type="Proteomes" id="UP001165080"/>
    </source>
</evidence>
<evidence type="ECO:0000313" key="2">
    <source>
        <dbReference type="EMBL" id="GLC59385.1"/>
    </source>
</evidence>
<organism evidence="2 3">
    <name type="scientific">Pleodorina starrii</name>
    <dbReference type="NCBI Taxonomy" id="330485"/>
    <lineage>
        <taxon>Eukaryota</taxon>
        <taxon>Viridiplantae</taxon>
        <taxon>Chlorophyta</taxon>
        <taxon>core chlorophytes</taxon>
        <taxon>Chlorophyceae</taxon>
        <taxon>CS clade</taxon>
        <taxon>Chlamydomonadales</taxon>
        <taxon>Volvocaceae</taxon>
        <taxon>Pleodorina</taxon>
    </lineage>
</organism>
<accession>A0A9W6F871</accession>
<proteinExistence type="predicted"/>
<evidence type="ECO:0008006" key="4">
    <source>
        <dbReference type="Google" id="ProtNLM"/>
    </source>
</evidence>
<protein>
    <recommendedName>
        <fullName evidence="4">Translin family protein</fullName>
    </recommendedName>
</protein>
<dbReference type="GO" id="GO:0043565">
    <property type="term" value="F:sequence-specific DNA binding"/>
    <property type="evidence" value="ECO:0007669"/>
    <property type="project" value="InterPro"/>
</dbReference>
<feature type="compositionally biased region" description="Low complexity" evidence="1">
    <location>
        <begin position="55"/>
        <end position="102"/>
    </location>
</feature>
<dbReference type="OrthoDB" id="829at2759"/>
<keyword evidence="3" id="KW-1185">Reference proteome</keyword>
<comment type="caution">
    <text evidence="2">The sequence shown here is derived from an EMBL/GenBank/DDBJ whole genome shotgun (WGS) entry which is preliminary data.</text>
</comment>
<dbReference type="Proteomes" id="UP001165080">
    <property type="component" value="Unassembled WGS sequence"/>
</dbReference>
<dbReference type="InterPro" id="IPR036081">
    <property type="entry name" value="Translin_sf"/>
</dbReference>
<dbReference type="PANTHER" id="PTHR10741">
    <property type="entry name" value="TRANSLIN AND TRANSLIN ASSOCIATED PROTEIN X"/>
    <property type="match status" value="1"/>
</dbReference>
<dbReference type="Gene3D" id="1.20.58.2140">
    <property type="match status" value="1"/>
</dbReference>
<dbReference type="AlphaFoldDB" id="A0A9W6F871"/>
<name>A0A9W6F871_9CHLO</name>
<feature type="region of interest" description="Disordered" evidence="1">
    <location>
        <begin position="54"/>
        <end position="103"/>
    </location>
</feature>
<dbReference type="EMBL" id="BRXU01000027">
    <property type="protein sequence ID" value="GLC59385.1"/>
    <property type="molecule type" value="Genomic_DNA"/>
</dbReference>
<reference evidence="2 3" key="1">
    <citation type="journal article" date="2023" name="Commun. Biol.">
        <title>Reorganization of the ancestral sex-determining regions during the evolution of trioecy in Pleodorina starrii.</title>
        <authorList>
            <person name="Takahashi K."/>
            <person name="Suzuki S."/>
            <person name="Kawai-Toyooka H."/>
            <person name="Yamamoto K."/>
            <person name="Hamaji T."/>
            <person name="Ootsuki R."/>
            <person name="Yamaguchi H."/>
            <person name="Kawachi M."/>
            <person name="Higashiyama T."/>
            <person name="Nozaki H."/>
        </authorList>
    </citation>
    <scope>NUCLEOTIDE SEQUENCE [LARGE SCALE GENOMIC DNA]</scope>
    <source>
        <strain evidence="2 3">NIES-4479</strain>
    </source>
</reference>